<dbReference type="InterPro" id="IPR016897">
    <property type="entry name" value="SKP1"/>
</dbReference>
<evidence type="ECO:0000313" key="7">
    <source>
        <dbReference type="Proteomes" id="UP000187203"/>
    </source>
</evidence>
<dbReference type="UniPathway" id="UPA00143"/>
<dbReference type="AlphaFoldDB" id="A0A1R3I938"/>
<gene>
    <name evidence="6" type="ORF">COLO4_24574</name>
</gene>
<evidence type="ECO:0000259" key="5">
    <source>
        <dbReference type="Pfam" id="PF03931"/>
    </source>
</evidence>
<dbReference type="Pfam" id="PF03931">
    <property type="entry name" value="Skp1_POZ"/>
    <property type="match status" value="1"/>
</dbReference>
<comment type="function">
    <text evidence="4">Involved in ubiquitination and subsequent proteasomal degradation of target proteins. Together with CUL1, RBX1 and a F-box protein, it forms a SCF E3 ubiquitin ligase complex. The functional specificity of this complex depends on the type of F-box protein. In the SCF complex, it serves as an adapter that links the F-box protein to CUL1.</text>
</comment>
<dbReference type="OrthoDB" id="2342932at2759"/>
<dbReference type="InterPro" id="IPR016073">
    <property type="entry name" value="Skp1_comp_POZ"/>
</dbReference>
<organism evidence="6 7">
    <name type="scientific">Corchorus olitorius</name>
    <dbReference type="NCBI Taxonomy" id="93759"/>
    <lineage>
        <taxon>Eukaryota</taxon>
        <taxon>Viridiplantae</taxon>
        <taxon>Streptophyta</taxon>
        <taxon>Embryophyta</taxon>
        <taxon>Tracheophyta</taxon>
        <taxon>Spermatophyta</taxon>
        <taxon>Magnoliopsida</taxon>
        <taxon>eudicotyledons</taxon>
        <taxon>Gunneridae</taxon>
        <taxon>Pentapetalae</taxon>
        <taxon>rosids</taxon>
        <taxon>malvids</taxon>
        <taxon>Malvales</taxon>
        <taxon>Malvaceae</taxon>
        <taxon>Grewioideae</taxon>
        <taxon>Apeibeae</taxon>
        <taxon>Corchorus</taxon>
    </lineage>
</organism>
<comment type="caution">
    <text evidence="6">The sequence shown here is derived from an EMBL/GenBank/DDBJ whole genome shotgun (WGS) entry which is preliminary data.</text>
</comment>
<dbReference type="SUPFAM" id="SSF81382">
    <property type="entry name" value="Skp1 dimerisation domain-like"/>
    <property type="match status" value="1"/>
</dbReference>
<dbReference type="GO" id="GO:0006511">
    <property type="term" value="P:ubiquitin-dependent protein catabolic process"/>
    <property type="evidence" value="ECO:0007669"/>
    <property type="project" value="InterPro"/>
</dbReference>
<dbReference type="InterPro" id="IPR011333">
    <property type="entry name" value="SKP1/BTB/POZ_sf"/>
</dbReference>
<evidence type="ECO:0000256" key="1">
    <source>
        <dbReference type="ARBA" id="ARBA00004906"/>
    </source>
</evidence>
<dbReference type="Proteomes" id="UP000187203">
    <property type="component" value="Unassembled WGS sequence"/>
</dbReference>
<dbReference type="SMART" id="SM00512">
    <property type="entry name" value="Skp1"/>
    <property type="match status" value="1"/>
</dbReference>
<evidence type="ECO:0000256" key="2">
    <source>
        <dbReference type="ARBA" id="ARBA00009993"/>
    </source>
</evidence>
<dbReference type="GO" id="GO:0009867">
    <property type="term" value="P:jasmonic acid mediated signaling pathway"/>
    <property type="evidence" value="ECO:0007669"/>
    <property type="project" value="UniProtKB-ARBA"/>
</dbReference>
<dbReference type="InterPro" id="IPR001232">
    <property type="entry name" value="SKP1-like"/>
</dbReference>
<proteinExistence type="inferred from homology"/>
<reference evidence="7" key="1">
    <citation type="submission" date="2013-09" db="EMBL/GenBank/DDBJ databases">
        <title>Corchorus olitorius genome sequencing.</title>
        <authorList>
            <person name="Alam M."/>
            <person name="Haque M.S."/>
            <person name="Islam M.S."/>
            <person name="Emdad E.M."/>
            <person name="Islam M.M."/>
            <person name="Ahmed B."/>
            <person name="Halim A."/>
            <person name="Hossen Q.M.M."/>
            <person name="Hossain M.Z."/>
            <person name="Ahmed R."/>
            <person name="Khan M.M."/>
            <person name="Islam R."/>
            <person name="Rashid M.M."/>
            <person name="Khan S.A."/>
            <person name="Rahman M.S."/>
            <person name="Alam M."/>
            <person name="Yahiya A.S."/>
            <person name="Khan M.S."/>
            <person name="Azam M.S."/>
            <person name="Haque T."/>
            <person name="Lashkar M.Z.H."/>
            <person name="Akhand A.I."/>
            <person name="Morshed G."/>
            <person name="Roy S."/>
            <person name="Uddin K.S."/>
            <person name="Rabeya T."/>
            <person name="Hossain A.S."/>
            <person name="Chowdhury A."/>
            <person name="Snigdha A.R."/>
            <person name="Mortoza M.S."/>
            <person name="Matin S.A."/>
            <person name="Hoque S.M.E."/>
            <person name="Islam M.K."/>
            <person name="Roy D.K."/>
            <person name="Haider R."/>
            <person name="Moosa M.M."/>
            <person name="Elias S.M."/>
            <person name="Hasan A.M."/>
            <person name="Jahan S."/>
            <person name="Shafiuddin M."/>
            <person name="Mahmood N."/>
            <person name="Shommy N.S."/>
        </authorList>
    </citation>
    <scope>NUCLEOTIDE SEQUENCE [LARGE SCALE GENOMIC DNA]</scope>
    <source>
        <strain evidence="7">cv. O-4</strain>
    </source>
</reference>
<sequence>MATTTDETKKITLRTADNQEFEVEEAIAMELGTVKTFFEENTDASQEPMPLPNVFGKCLSAIIEYCKKNLEFRKRSSSSADDEVGTFDEGFVKAMDDESLKEMILAAYYLKIKELLEMLYQAVADRIQNKECGVC</sequence>
<dbReference type="EMBL" id="AWUE01018663">
    <property type="protein sequence ID" value="OMO79068.1"/>
    <property type="molecule type" value="Genomic_DNA"/>
</dbReference>
<dbReference type="SUPFAM" id="SSF54695">
    <property type="entry name" value="POZ domain"/>
    <property type="match status" value="1"/>
</dbReference>
<feature type="domain" description="SKP1 component POZ" evidence="5">
    <location>
        <begin position="9"/>
        <end position="70"/>
    </location>
</feature>
<evidence type="ECO:0000313" key="6">
    <source>
        <dbReference type="EMBL" id="OMO79068.1"/>
    </source>
</evidence>
<protein>
    <recommendedName>
        <fullName evidence="4">SKP1-like protein</fullName>
    </recommendedName>
</protein>
<dbReference type="InterPro" id="IPR036296">
    <property type="entry name" value="SKP1-like_dim_sf"/>
</dbReference>
<accession>A0A1R3I938</accession>
<keyword evidence="7" id="KW-1185">Reference proteome</keyword>
<evidence type="ECO:0000256" key="4">
    <source>
        <dbReference type="PIRNR" id="PIRNR028729"/>
    </source>
</evidence>
<dbReference type="STRING" id="93759.A0A1R3I938"/>
<dbReference type="GO" id="GO:0016567">
    <property type="term" value="P:protein ubiquitination"/>
    <property type="evidence" value="ECO:0007669"/>
    <property type="project" value="UniProtKB-UniRule"/>
</dbReference>
<comment type="similarity">
    <text evidence="2 4">Belongs to the SKP1 family.</text>
</comment>
<comment type="pathway">
    <text evidence="1 4">Protein modification; protein ubiquitination.</text>
</comment>
<dbReference type="Gene3D" id="3.30.710.10">
    <property type="entry name" value="Potassium Channel Kv1.1, Chain A"/>
    <property type="match status" value="1"/>
</dbReference>
<evidence type="ECO:0000256" key="3">
    <source>
        <dbReference type="ARBA" id="ARBA00022786"/>
    </source>
</evidence>
<dbReference type="PIRSF" id="PIRSF028729">
    <property type="entry name" value="E3_ubiquit_lig_SCF_Skp"/>
    <property type="match status" value="1"/>
</dbReference>
<comment type="subunit">
    <text evidence="4">Part of a SCF (SKP1-cullin-F-box) protein ligase complex.</text>
</comment>
<keyword evidence="3 4" id="KW-0833">Ubl conjugation pathway</keyword>
<name>A0A1R3I938_9ROSI</name>
<dbReference type="PANTHER" id="PTHR11165">
    <property type="entry name" value="SKP1"/>
    <property type="match status" value="1"/>
</dbReference>